<proteinExistence type="inferred from homology"/>
<name>A0ABR3FFH7_9AGAR</name>
<keyword evidence="3" id="KW-0539">Nucleus</keyword>
<evidence type="ECO:0000313" key="9">
    <source>
        <dbReference type="Proteomes" id="UP001465976"/>
    </source>
</evidence>
<dbReference type="PRINTS" id="PR00339">
    <property type="entry name" value="PCNACYCLIN"/>
</dbReference>
<feature type="domain" description="Proliferating cell nuclear antigen PCNA C-terminal" evidence="7">
    <location>
        <begin position="128"/>
        <end position="184"/>
    </location>
</feature>
<dbReference type="Gene3D" id="3.70.10.10">
    <property type="match status" value="1"/>
</dbReference>
<keyword evidence="4" id="KW-0235">DNA replication</keyword>
<dbReference type="PROSITE" id="PS01251">
    <property type="entry name" value="PCNA_1"/>
    <property type="match status" value="1"/>
</dbReference>
<dbReference type="PROSITE" id="PS00293">
    <property type="entry name" value="PCNA_2"/>
    <property type="match status" value="1"/>
</dbReference>
<keyword evidence="9" id="KW-1185">Reference proteome</keyword>
<gene>
    <name evidence="8" type="primary">POL30</name>
    <name evidence="8" type="ORF">V5O48_008017</name>
</gene>
<dbReference type="InterPro" id="IPR046938">
    <property type="entry name" value="DNA_clamp_sf"/>
</dbReference>
<evidence type="ECO:0000256" key="2">
    <source>
        <dbReference type="ARBA" id="ARBA00023125"/>
    </source>
</evidence>
<comment type="similarity">
    <text evidence="1 4">Belongs to the PCNA family.</text>
</comment>
<dbReference type="NCBIfam" id="TIGR00590">
    <property type="entry name" value="pcna"/>
    <property type="match status" value="1"/>
</dbReference>
<feature type="compositionally biased region" description="Acidic residues" evidence="5">
    <location>
        <begin position="252"/>
        <end position="281"/>
    </location>
</feature>
<dbReference type="InterPro" id="IPR022648">
    <property type="entry name" value="Pr_cel_nuc_antig_N"/>
</dbReference>
<feature type="compositionally biased region" description="Basic residues" evidence="5">
    <location>
        <begin position="297"/>
        <end position="313"/>
    </location>
</feature>
<dbReference type="Gene3D" id="3.10.150.10">
    <property type="entry name" value="DNA Polymerase III, subunit A, domain 2"/>
    <property type="match status" value="1"/>
</dbReference>
<sequence>MLEAKVSEASLLKKLLDAIKELVNDANFECNEEGIHLQAMDNSHVALVAVKLQHQGFKKYRCDRPMPLGVNIASLTKVLKCAKDDDLCTLKAADEADVLNLVYEAKNSDRIAEYDLKLMDIDADSLAIPDTDYDAYIKFPANEFSRIVRDLASLGESVRIDVSKEGVRFASDGEAANGSVLLKGQGPITGVTKKPSPSEEDEEDAEGSGVKKEEDDDEDEKPKDDDGDDDIEVVKVKKEKKTKVKKEKTDGDVDMDGDDEDKEYDDEGEEEVENEDSDEEGDGKKRKKKSSSDGKASKKPRTVNGKGKGKGKGKSKEDEEEDNEIVIQMNSHVSLTFSLKYLVNFSKSATLTNKVELYMSNDVPLLVSYDFGPGFIRYYLAPKIGDD</sequence>
<feature type="region of interest" description="Disordered" evidence="5">
    <location>
        <begin position="179"/>
        <end position="322"/>
    </location>
</feature>
<evidence type="ECO:0000256" key="1">
    <source>
        <dbReference type="ARBA" id="ARBA00010462"/>
    </source>
</evidence>
<dbReference type="PANTHER" id="PTHR11352">
    <property type="entry name" value="PROLIFERATING CELL NUCLEAR ANTIGEN"/>
    <property type="match status" value="1"/>
</dbReference>
<comment type="caution">
    <text evidence="8">The sequence shown here is derived from an EMBL/GenBank/DDBJ whole genome shotgun (WGS) entry which is preliminary data.</text>
</comment>
<comment type="subcellular location">
    <subcellularLocation>
        <location evidence="3">Nucleus</location>
    </subcellularLocation>
</comment>
<dbReference type="PANTHER" id="PTHR11352:SF0">
    <property type="entry name" value="PROLIFERATING CELL NUCLEAR ANTIGEN"/>
    <property type="match status" value="1"/>
</dbReference>
<evidence type="ECO:0000256" key="4">
    <source>
        <dbReference type="RuleBase" id="RU003671"/>
    </source>
</evidence>
<keyword evidence="2 4" id="KW-0238">DNA-binding</keyword>
<feature type="compositionally biased region" description="Basic residues" evidence="5">
    <location>
        <begin position="237"/>
        <end position="246"/>
    </location>
</feature>
<feature type="domain" description="Proliferating cell nuclear antigen PCNA N-terminal" evidence="6">
    <location>
        <begin position="1"/>
        <end position="125"/>
    </location>
</feature>
<evidence type="ECO:0000256" key="3">
    <source>
        <dbReference type="RuleBase" id="RU000641"/>
    </source>
</evidence>
<dbReference type="InterPro" id="IPR000730">
    <property type="entry name" value="Pr_cel_nuc_antig"/>
</dbReference>
<organism evidence="8 9">
    <name type="scientific">Marasmius crinis-equi</name>
    <dbReference type="NCBI Taxonomy" id="585013"/>
    <lineage>
        <taxon>Eukaryota</taxon>
        <taxon>Fungi</taxon>
        <taxon>Dikarya</taxon>
        <taxon>Basidiomycota</taxon>
        <taxon>Agaricomycotina</taxon>
        <taxon>Agaricomycetes</taxon>
        <taxon>Agaricomycetidae</taxon>
        <taxon>Agaricales</taxon>
        <taxon>Marasmiineae</taxon>
        <taxon>Marasmiaceae</taxon>
        <taxon>Marasmius</taxon>
    </lineage>
</organism>
<evidence type="ECO:0000259" key="7">
    <source>
        <dbReference type="Pfam" id="PF02747"/>
    </source>
</evidence>
<accession>A0ABR3FFH7</accession>
<protein>
    <recommendedName>
        <fullName evidence="3">DNA sliding clamp PCNA</fullName>
    </recommendedName>
</protein>
<dbReference type="Pfam" id="PF02747">
    <property type="entry name" value="PCNA_C"/>
    <property type="match status" value="2"/>
</dbReference>
<dbReference type="CDD" id="cd00577">
    <property type="entry name" value="PCNA"/>
    <property type="match status" value="1"/>
</dbReference>
<dbReference type="Proteomes" id="UP001465976">
    <property type="component" value="Unassembled WGS sequence"/>
</dbReference>
<dbReference type="EMBL" id="JBAHYK010000445">
    <property type="protein sequence ID" value="KAL0573948.1"/>
    <property type="molecule type" value="Genomic_DNA"/>
</dbReference>
<dbReference type="Pfam" id="PF00705">
    <property type="entry name" value="PCNA_N"/>
    <property type="match status" value="1"/>
</dbReference>
<feature type="compositionally biased region" description="Acidic residues" evidence="5">
    <location>
        <begin position="214"/>
        <end position="231"/>
    </location>
</feature>
<reference evidence="8 9" key="1">
    <citation type="submission" date="2024-02" db="EMBL/GenBank/DDBJ databases">
        <title>A draft genome for the cacao thread blight pathogen Marasmius crinis-equi.</title>
        <authorList>
            <person name="Cohen S.P."/>
            <person name="Baruah I.K."/>
            <person name="Amoako-Attah I."/>
            <person name="Bukari Y."/>
            <person name="Meinhardt L.W."/>
            <person name="Bailey B.A."/>
        </authorList>
    </citation>
    <scope>NUCLEOTIDE SEQUENCE [LARGE SCALE GENOMIC DNA]</scope>
    <source>
        <strain evidence="8 9">GH-76</strain>
    </source>
</reference>
<dbReference type="HAMAP" id="MF_00317">
    <property type="entry name" value="DNApol_clamp_arch"/>
    <property type="match status" value="1"/>
</dbReference>
<feature type="domain" description="Proliferating cell nuclear antigen PCNA C-terminal" evidence="7">
    <location>
        <begin position="316"/>
        <end position="383"/>
    </location>
</feature>
<dbReference type="InterPro" id="IPR022659">
    <property type="entry name" value="Pr_cel_nuc_antig_CS"/>
</dbReference>
<dbReference type="InterPro" id="IPR022649">
    <property type="entry name" value="Pr_cel_nuc_antig_C"/>
</dbReference>
<dbReference type="SUPFAM" id="SSF55979">
    <property type="entry name" value="DNA clamp"/>
    <property type="match status" value="2"/>
</dbReference>
<evidence type="ECO:0000259" key="6">
    <source>
        <dbReference type="Pfam" id="PF00705"/>
    </source>
</evidence>
<comment type="function">
    <text evidence="3">This protein is an auxiliary protein of DNA polymerase delta and is involved in the control of eukaryotic DNA replication by increasing the polymerase's processivity during elongation of the leading strand.</text>
</comment>
<evidence type="ECO:0000313" key="8">
    <source>
        <dbReference type="EMBL" id="KAL0573948.1"/>
    </source>
</evidence>
<evidence type="ECO:0000256" key="5">
    <source>
        <dbReference type="SAM" id="MobiDB-lite"/>
    </source>
</evidence>